<comment type="catalytic activity">
    <reaction evidence="1">
        <text>ATP + protein L-histidine = ADP + protein N-phospho-L-histidine.</text>
        <dbReference type="EC" id="2.7.13.3"/>
    </reaction>
</comment>
<keyword evidence="5" id="KW-0547">Nucleotide-binding</keyword>
<feature type="transmembrane region" description="Helical" evidence="9">
    <location>
        <begin position="116"/>
        <end position="139"/>
    </location>
</feature>
<feature type="transmembrane region" description="Helical" evidence="9">
    <location>
        <begin position="21"/>
        <end position="38"/>
    </location>
</feature>
<dbReference type="InterPro" id="IPR003594">
    <property type="entry name" value="HATPase_dom"/>
</dbReference>
<evidence type="ECO:0000256" key="5">
    <source>
        <dbReference type="ARBA" id="ARBA00022741"/>
    </source>
</evidence>
<evidence type="ECO:0000256" key="7">
    <source>
        <dbReference type="ARBA" id="ARBA00022840"/>
    </source>
</evidence>
<keyword evidence="8" id="KW-0902">Two-component regulatory system</keyword>
<keyword evidence="4" id="KW-0808">Transferase</keyword>
<evidence type="ECO:0000313" key="13">
    <source>
        <dbReference type="Proteomes" id="UP001205311"/>
    </source>
</evidence>
<feature type="transmembrane region" description="Helical" evidence="9">
    <location>
        <begin position="50"/>
        <end position="66"/>
    </location>
</feature>
<feature type="transmembrane region" description="Helical" evidence="9">
    <location>
        <begin position="146"/>
        <end position="166"/>
    </location>
</feature>
<dbReference type="InterPro" id="IPR050482">
    <property type="entry name" value="Sensor_HK_TwoCompSys"/>
</dbReference>
<dbReference type="SUPFAM" id="SSF55874">
    <property type="entry name" value="ATPase domain of HSP90 chaperone/DNA topoisomerase II/histidine kinase"/>
    <property type="match status" value="1"/>
</dbReference>
<keyword evidence="9" id="KW-0472">Membrane</keyword>
<dbReference type="Proteomes" id="UP001205311">
    <property type="component" value="Unassembled WGS sequence"/>
</dbReference>
<name>A0ABT1HZN6_STRSD</name>
<keyword evidence="3" id="KW-0597">Phosphoprotein</keyword>
<dbReference type="Pfam" id="PF07730">
    <property type="entry name" value="HisKA_3"/>
    <property type="match status" value="1"/>
</dbReference>
<dbReference type="Pfam" id="PF02518">
    <property type="entry name" value="HATPase_c"/>
    <property type="match status" value="1"/>
</dbReference>
<keyword evidence="9" id="KW-0812">Transmembrane</keyword>
<evidence type="ECO:0000256" key="3">
    <source>
        <dbReference type="ARBA" id="ARBA00022553"/>
    </source>
</evidence>
<keyword evidence="7" id="KW-0067">ATP-binding</keyword>
<evidence type="ECO:0000259" key="10">
    <source>
        <dbReference type="Pfam" id="PF02518"/>
    </source>
</evidence>
<gene>
    <name evidence="12" type="ORF">LX15_004711</name>
</gene>
<evidence type="ECO:0000256" key="6">
    <source>
        <dbReference type="ARBA" id="ARBA00022777"/>
    </source>
</evidence>
<evidence type="ECO:0000256" key="2">
    <source>
        <dbReference type="ARBA" id="ARBA00012438"/>
    </source>
</evidence>
<keyword evidence="13" id="KW-1185">Reference proteome</keyword>
<evidence type="ECO:0000256" key="8">
    <source>
        <dbReference type="ARBA" id="ARBA00023012"/>
    </source>
</evidence>
<evidence type="ECO:0000256" key="4">
    <source>
        <dbReference type="ARBA" id="ARBA00022679"/>
    </source>
</evidence>
<dbReference type="EC" id="2.7.13.3" evidence="2"/>
<feature type="domain" description="Histidine kinase/HSP90-like ATPase" evidence="10">
    <location>
        <begin position="286"/>
        <end position="368"/>
    </location>
</feature>
<sequence length="370" mass="39506">MLRGMRNWETRGFSLATRDRLLAGGLAASLVALHWPWARNGILIDAPANLVVSHTTAVLGCVVLVWRRRFPRLVYWVLVPACAVWMLARLPGALCLLAVCWVAIYNVCARLERRAALAMGLCTVFVGIAVLGCLFAVNAPHGESTFLAPVVLAAAYLGTALAAAGYRHAHLAYLAEAAQRGAAEERVRIARELHDVLTHTLSGIVVLAGGARRAAARRPADAEGALAEIEHTGRNAMEEVRQLLASLRSDGSSPHDLAALLDRFRRTGLAVTVARPLPESVDHTTYRIVQEALTNCLRHAPGQAARLSVDTTDGVTVEVSNDGPPVAPCRLGHGLTGMRERARLLGGDLSAGPREGGGWAVRASLPVEAR</sequence>
<dbReference type="EMBL" id="JAMTCP010000034">
    <property type="protein sequence ID" value="MCP2260991.1"/>
    <property type="molecule type" value="Genomic_DNA"/>
</dbReference>
<evidence type="ECO:0000256" key="1">
    <source>
        <dbReference type="ARBA" id="ARBA00000085"/>
    </source>
</evidence>
<evidence type="ECO:0000256" key="9">
    <source>
        <dbReference type="SAM" id="Phobius"/>
    </source>
</evidence>
<keyword evidence="9" id="KW-1133">Transmembrane helix</keyword>
<evidence type="ECO:0000259" key="11">
    <source>
        <dbReference type="Pfam" id="PF07730"/>
    </source>
</evidence>
<accession>A0ABT1HZN6</accession>
<dbReference type="PANTHER" id="PTHR24421:SF10">
    <property type="entry name" value="NITRATE_NITRITE SENSOR PROTEIN NARQ"/>
    <property type="match status" value="1"/>
</dbReference>
<dbReference type="GO" id="GO:0016301">
    <property type="term" value="F:kinase activity"/>
    <property type="evidence" value="ECO:0007669"/>
    <property type="project" value="UniProtKB-KW"/>
</dbReference>
<proteinExistence type="predicted"/>
<comment type="caution">
    <text evidence="12">The sequence shown here is derived from an EMBL/GenBank/DDBJ whole genome shotgun (WGS) entry which is preliminary data.</text>
</comment>
<reference evidence="12 13" key="1">
    <citation type="submission" date="2022-06" db="EMBL/GenBank/DDBJ databases">
        <title>Genomic Encyclopedia of Archaeal and Bacterial Type Strains, Phase II (KMG-II): from individual species to whole genera.</title>
        <authorList>
            <person name="Goeker M."/>
        </authorList>
    </citation>
    <scope>NUCLEOTIDE SEQUENCE [LARGE SCALE GENOMIC DNA]</scope>
    <source>
        <strain evidence="12 13">DSM 40477</strain>
    </source>
</reference>
<dbReference type="Gene3D" id="1.20.5.1930">
    <property type="match status" value="1"/>
</dbReference>
<evidence type="ECO:0000313" key="12">
    <source>
        <dbReference type="EMBL" id="MCP2260991.1"/>
    </source>
</evidence>
<dbReference type="InterPro" id="IPR036890">
    <property type="entry name" value="HATPase_C_sf"/>
</dbReference>
<dbReference type="Gene3D" id="3.30.565.10">
    <property type="entry name" value="Histidine kinase-like ATPase, C-terminal domain"/>
    <property type="match status" value="1"/>
</dbReference>
<feature type="domain" description="Signal transduction histidine kinase subgroup 3 dimerisation and phosphoacceptor" evidence="11">
    <location>
        <begin position="185"/>
        <end position="250"/>
    </location>
</feature>
<dbReference type="CDD" id="cd16917">
    <property type="entry name" value="HATPase_UhpB-NarQ-NarX-like"/>
    <property type="match status" value="1"/>
</dbReference>
<dbReference type="PANTHER" id="PTHR24421">
    <property type="entry name" value="NITRATE/NITRITE SENSOR PROTEIN NARX-RELATED"/>
    <property type="match status" value="1"/>
</dbReference>
<dbReference type="InterPro" id="IPR011712">
    <property type="entry name" value="Sig_transdc_His_kin_sub3_dim/P"/>
</dbReference>
<protein>
    <recommendedName>
        <fullName evidence="2">histidine kinase</fullName>
        <ecNumber evidence="2">2.7.13.3</ecNumber>
    </recommendedName>
</protein>
<feature type="transmembrane region" description="Helical" evidence="9">
    <location>
        <begin position="73"/>
        <end position="104"/>
    </location>
</feature>
<keyword evidence="6 12" id="KW-0418">Kinase</keyword>
<organism evidence="12 13">
    <name type="scientific">Streptoalloteichus tenebrarius (strain ATCC 17920 / DSM 40477 / JCM 4838 / CBS 697.72 / NBRC 16177 / NCIMB 11028 / NRRL B-12390 / A12253. 1 / ISP 5477)</name>
    <name type="common">Streptomyces tenebrarius</name>
    <dbReference type="NCBI Taxonomy" id="1933"/>
    <lineage>
        <taxon>Bacteria</taxon>
        <taxon>Bacillati</taxon>
        <taxon>Actinomycetota</taxon>
        <taxon>Actinomycetes</taxon>
        <taxon>Pseudonocardiales</taxon>
        <taxon>Pseudonocardiaceae</taxon>
        <taxon>Streptoalloteichus</taxon>
    </lineage>
</organism>